<comment type="caution">
    <text evidence="1">The sequence shown here is derived from an EMBL/GenBank/DDBJ whole genome shotgun (WGS) entry which is preliminary data.</text>
</comment>
<reference evidence="1" key="1">
    <citation type="submission" date="2022-10" db="EMBL/GenBank/DDBJ databases">
        <title>Culturing micro-colonial fungi from biological soil crusts in the Mojave desert and describing Neophaeococcomyces mojavensis, and introducing the new genera and species Taxawa tesnikishii.</title>
        <authorList>
            <person name="Kurbessoian T."/>
            <person name="Stajich J.E."/>
        </authorList>
    </citation>
    <scope>NUCLEOTIDE SEQUENCE</scope>
    <source>
        <strain evidence="1">JES_112</strain>
    </source>
</reference>
<protein>
    <submittedName>
        <fullName evidence="1">Uncharacterized protein</fullName>
    </submittedName>
</protein>
<dbReference type="Proteomes" id="UP001172386">
    <property type="component" value="Unassembled WGS sequence"/>
</dbReference>
<keyword evidence="2" id="KW-1185">Reference proteome</keyword>
<accession>A0ACC3A1B0</accession>
<gene>
    <name evidence="1" type="ORF">H2198_007114</name>
</gene>
<sequence>MAASSNTMRQAILTVLAICIFISLIRYQVTPRSSHAADPYPQLARQISAKELLARPISHDVEFMPKLLHQSWSDYDLPPKFKGWSGTCREKNSDWEWVLWTDEDNLALVEQYFPWFVETFKALPGPISRADASRSMYMYIYGGVYADLDVECLRPYDELFALYNVTTVPYSSHRMGGANTALSGRKAFFGRMGADPGHHESIPNAWMAATPGHPFHLLPLESVQQSYKDGSAAGKGTEVLTGPGALMDCIINYRKQYEEGKLLEEHWKDHATEKLFKPQRGKKHSVEVLPFWFIFPYSWARDGEMYRDLCWVTEPRFNATRCKLVLGTEYWPSYTITYWSHSWAAEGHDENKMKSLVDD</sequence>
<evidence type="ECO:0000313" key="1">
    <source>
        <dbReference type="EMBL" id="KAJ9653716.1"/>
    </source>
</evidence>
<dbReference type="EMBL" id="JAPDRQ010000143">
    <property type="protein sequence ID" value="KAJ9653716.1"/>
    <property type="molecule type" value="Genomic_DNA"/>
</dbReference>
<proteinExistence type="predicted"/>
<organism evidence="1 2">
    <name type="scientific">Neophaeococcomyces mojaviensis</name>
    <dbReference type="NCBI Taxonomy" id="3383035"/>
    <lineage>
        <taxon>Eukaryota</taxon>
        <taxon>Fungi</taxon>
        <taxon>Dikarya</taxon>
        <taxon>Ascomycota</taxon>
        <taxon>Pezizomycotina</taxon>
        <taxon>Eurotiomycetes</taxon>
        <taxon>Chaetothyriomycetidae</taxon>
        <taxon>Chaetothyriales</taxon>
        <taxon>Chaetothyriales incertae sedis</taxon>
        <taxon>Neophaeococcomyces</taxon>
    </lineage>
</organism>
<name>A0ACC3A1B0_9EURO</name>
<evidence type="ECO:0000313" key="2">
    <source>
        <dbReference type="Proteomes" id="UP001172386"/>
    </source>
</evidence>